<keyword evidence="1" id="KW-0472">Membrane</keyword>
<gene>
    <name evidence="2" type="ORF">C1N32_05425</name>
</gene>
<dbReference type="Proteomes" id="UP000236449">
    <property type="component" value="Unassembled WGS sequence"/>
</dbReference>
<dbReference type="InterPro" id="IPR007047">
    <property type="entry name" value="Flp_Fap"/>
</dbReference>
<dbReference type="OrthoDB" id="5690605at2"/>
<dbReference type="Pfam" id="PF04964">
    <property type="entry name" value="Flp_Fap"/>
    <property type="match status" value="1"/>
</dbReference>
<proteinExistence type="predicted"/>
<comment type="caution">
    <text evidence="2">The sequence shown here is derived from an EMBL/GenBank/DDBJ whole genome shotgun (WGS) entry which is preliminary data.</text>
</comment>
<sequence length="62" mass="6465">MMEKFKSDEEGVTAVEYAIVAVVMSAIVLAAFTTENGIRDAIENALQAVSDNLNSASDGGAE</sequence>
<dbReference type="EMBL" id="POSK01000003">
    <property type="protein sequence ID" value="PNI05883.1"/>
    <property type="molecule type" value="Genomic_DNA"/>
</dbReference>
<accession>A0A2J8I5S7</accession>
<keyword evidence="1" id="KW-1133">Transmembrane helix</keyword>
<organism evidence="2 3">
    <name type="scientific">Vibrio diazotrophicus</name>
    <dbReference type="NCBI Taxonomy" id="685"/>
    <lineage>
        <taxon>Bacteria</taxon>
        <taxon>Pseudomonadati</taxon>
        <taxon>Pseudomonadota</taxon>
        <taxon>Gammaproteobacteria</taxon>
        <taxon>Vibrionales</taxon>
        <taxon>Vibrionaceae</taxon>
        <taxon>Vibrio</taxon>
    </lineage>
</organism>
<evidence type="ECO:0000256" key="1">
    <source>
        <dbReference type="SAM" id="Phobius"/>
    </source>
</evidence>
<protein>
    <submittedName>
        <fullName evidence="2">Flp family type IVb pilin</fullName>
    </submittedName>
</protein>
<feature type="transmembrane region" description="Helical" evidence="1">
    <location>
        <begin position="12"/>
        <end position="32"/>
    </location>
</feature>
<evidence type="ECO:0000313" key="2">
    <source>
        <dbReference type="EMBL" id="PNI05883.1"/>
    </source>
</evidence>
<reference evidence="2 3" key="1">
    <citation type="submission" date="2018-01" db="EMBL/GenBank/DDBJ databases">
        <title>Draft genome sequences of six Vibrio diazotrophicus strains isolated from deep-sea sediments of the Baltic Sea.</title>
        <authorList>
            <person name="Castillo D."/>
            <person name="Vandieken V."/>
            <person name="Chiang O."/>
            <person name="Middelboe M."/>
        </authorList>
    </citation>
    <scope>NUCLEOTIDE SEQUENCE [LARGE SCALE GENOMIC DNA]</scope>
    <source>
        <strain evidence="2 3">60.27F</strain>
    </source>
</reference>
<evidence type="ECO:0000313" key="3">
    <source>
        <dbReference type="Proteomes" id="UP000236449"/>
    </source>
</evidence>
<keyword evidence="1" id="KW-0812">Transmembrane</keyword>
<dbReference type="RefSeq" id="WP_102965867.1">
    <property type="nucleotide sequence ID" value="NZ_POSK01000003.1"/>
</dbReference>
<name>A0A2J8I5S7_VIBDI</name>
<dbReference type="AlphaFoldDB" id="A0A2J8I5S7"/>